<reference evidence="3 4" key="1">
    <citation type="submission" date="2019-05" db="EMBL/GenBank/DDBJ databases">
        <title>Another draft genome of Portunus trituberculatus and its Hox gene families provides insights of decapod evolution.</title>
        <authorList>
            <person name="Jeong J.-H."/>
            <person name="Song I."/>
            <person name="Kim S."/>
            <person name="Choi T."/>
            <person name="Kim D."/>
            <person name="Ryu S."/>
            <person name="Kim W."/>
        </authorList>
    </citation>
    <scope>NUCLEOTIDE SEQUENCE [LARGE SCALE GENOMIC DNA]</scope>
    <source>
        <tissue evidence="3">Muscle</tissue>
    </source>
</reference>
<keyword evidence="2" id="KW-0732">Signal</keyword>
<evidence type="ECO:0000256" key="1">
    <source>
        <dbReference type="SAM" id="Phobius"/>
    </source>
</evidence>
<evidence type="ECO:0000256" key="2">
    <source>
        <dbReference type="SAM" id="SignalP"/>
    </source>
</evidence>
<feature type="chain" id="PRO_5023018914" evidence="2">
    <location>
        <begin position="19"/>
        <end position="54"/>
    </location>
</feature>
<sequence length="54" mass="6360">MSYSFFFFHCLMISSVCAHCVSVCTSILLVYINIYYIYFATKTRNQCTHTHSYT</sequence>
<name>A0A5B7DCV1_PORTR</name>
<accession>A0A5B7DCV1</accession>
<feature type="signal peptide" evidence="2">
    <location>
        <begin position="1"/>
        <end position="18"/>
    </location>
</feature>
<dbReference type="EMBL" id="VSRR010000721">
    <property type="protein sequence ID" value="MPC18916.1"/>
    <property type="molecule type" value="Genomic_DNA"/>
</dbReference>
<proteinExistence type="predicted"/>
<gene>
    <name evidence="3" type="ORF">E2C01_011815</name>
</gene>
<evidence type="ECO:0000313" key="3">
    <source>
        <dbReference type="EMBL" id="MPC18916.1"/>
    </source>
</evidence>
<evidence type="ECO:0000313" key="4">
    <source>
        <dbReference type="Proteomes" id="UP000324222"/>
    </source>
</evidence>
<keyword evidence="4" id="KW-1185">Reference proteome</keyword>
<dbReference type="Proteomes" id="UP000324222">
    <property type="component" value="Unassembled WGS sequence"/>
</dbReference>
<organism evidence="3 4">
    <name type="scientific">Portunus trituberculatus</name>
    <name type="common">Swimming crab</name>
    <name type="synonym">Neptunus trituberculatus</name>
    <dbReference type="NCBI Taxonomy" id="210409"/>
    <lineage>
        <taxon>Eukaryota</taxon>
        <taxon>Metazoa</taxon>
        <taxon>Ecdysozoa</taxon>
        <taxon>Arthropoda</taxon>
        <taxon>Crustacea</taxon>
        <taxon>Multicrustacea</taxon>
        <taxon>Malacostraca</taxon>
        <taxon>Eumalacostraca</taxon>
        <taxon>Eucarida</taxon>
        <taxon>Decapoda</taxon>
        <taxon>Pleocyemata</taxon>
        <taxon>Brachyura</taxon>
        <taxon>Eubrachyura</taxon>
        <taxon>Portunoidea</taxon>
        <taxon>Portunidae</taxon>
        <taxon>Portuninae</taxon>
        <taxon>Portunus</taxon>
    </lineage>
</organism>
<keyword evidence="1" id="KW-1133">Transmembrane helix</keyword>
<keyword evidence="1" id="KW-0472">Membrane</keyword>
<dbReference type="AlphaFoldDB" id="A0A5B7DCV1"/>
<keyword evidence="1" id="KW-0812">Transmembrane</keyword>
<feature type="transmembrane region" description="Helical" evidence="1">
    <location>
        <begin position="6"/>
        <end position="36"/>
    </location>
</feature>
<comment type="caution">
    <text evidence="3">The sequence shown here is derived from an EMBL/GenBank/DDBJ whole genome shotgun (WGS) entry which is preliminary data.</text>
</comment>
<protein>
    <submittedName>
        <fullName evidence="3">Uncharacterized protein</fullName>
    </submittedName>
</protein>